<evidence type="ECO:0000313" key="2">
    <source>
        <dbReference type="Proteomes" id="UP000006265"/>
    </source>
</evidence>
<comment type="caution">
    <text evidence="1">The sequence shown here is derived from an EMBL/GenBank/DDBJ whole genome shotgun (WGS) entry which is preliminary data.</text>
</comment>
<dbReference type="EMBL" id="AMRA01000102">
    <property type="protein sequence ID" value="EKF22229.1"/>
    <property type="molecule type" value="Genomic_DNA"/>
</dbReference>
<dbReference type="STRING" id="1122247.GCA_000379865_02780"/>
<evidence type="ECO:0000313" key="1">
    <source>
        <dbReference type="EMBL" id="EKF22229.1"/>
    </source>
</evidence>
<dbReference type="eggNOG" id="ENOG5031TST">
    <property type="taxonomic scope" value="Bacteria"/>
</dbReference>
<dbReference type="RefSeq" id="WP_005630241.1">
    <property type="nucleotide sequence ID" value="NZ_AMRA01000102.1"/>
</dbReference>
<gene>
    <name evidence="1" type="ORF">C731_3720</name>
</gene>
<accession>K5BIZ6</accession>
<dbReference type="PROSITE" id="PS51257">
    <property type="entry name" value="PROKAR_LIPOPROTEIN"/>
    <property type="match status" value="1"/>
</dbReference>
<sequence>MRARWASAGALALAVALLSGCGSTPEPTPQPSDEPTPTQHGSYAQCLREHGVPAPAGPVTGPPPGVAPETWKQAMADCASLAPGPVE</sequence>
<proteinExistence type="predicted"/>
<protein>
    <submittedName>
        <fullName evidence="1">Putative lipoprotein</fullName>
    </submittedName>
</protein>
<name>K5BIZ6_MYCHD</name>
<dbReference type="PATRIC" id="fig|1122247.3.peg.3565"/>
<organism evidence="1 2">
    <name type="scientific">Mycolicibacterium hassiacum (strain DSM 44199 / CIP 105218 / JCM 12690 / 3849)</name>
    <name type="common">Mycobacterium hassiacum</name>
    <dbReference type="NCBI Taxonomy" id="1122247"/>
    <lineage>
        <taxon>Bacteria</taxon>
        <taxon>Bacillati</taxon>
        <taxon>Actinomycetota</taxon>
        <taxon>Actinomycetes</taxon>
        <taxon>Mycobacteriales</taxon>
        <taxon>Mycobacteriaceae</taxon>
        <taxon>Mycolicibacterium</taxon>
    </lineage>
</organism>
<dbReference type="Proteomes" id="UP000006265">
    <property type="component" value="Unassembled WGS sequence"/>
</dbReference>
<reference evidence="1 2" key="1">
    <citation type="journal article" date="2012" name="J. Bacteriol.">
        <title>Genome sequence of Mycobacterium hassiacum DSM 44199, a rare source of heat-stable mycobacterial proteins.</title>
        <authorList>
            <person name="Tiago I."/>
            <person name="Maranha A."/>
            <person name="Mendes V."/>
            <person name="Alarico S."/>
            <person name="Moynihan P.J."/>
            <person name="Clarke A.J."/>
            <person name="Macedo-Ribeiro S."/>
            <person name="Pereira P.J."/>
            <person name="Empadinhas N."/>
        </authorList>
    </citation>
    <scope>NUCLEOTIDE SEQUENCE [LARGE SCALE GENOMIC DNA]</scope>
    <source>
        <strain evidence="2">DSM 44199 / CIP 105218 / JCM 12690 / 3849</strain>
    </source>
</reference>
<dbReference type="AlphaFoldDB" id="K5BIZ6"/>
<keyword evidence="1" id="KW-0449">Lipoprotein</keyword>
<keyword evidence="2" id="KW-1185">Reference proteome</keyword>